<dbReference type="AlphaFoldDB" id="A0AA38HFH1"/>
<dbReference type="RefSeq" id="XP_052948859.1">
    <property type="nucleotide sequence ID" value="XM_053090555.1"/>
</dbReference>
<evidence type="ECO:0000313" key="1">
    <source>
        <dbReference type="EMBL" id="KAI9639082.1"/>
    </source>
</evidence>
<comment type="caution">
    <text evidence="1">The sequence shown here is derived from an EMBL/GenBank/DDBJ whole genome shotgun (WGS) entry which is preliminary data.</text>
</comment>
<protein>
    <submittedName>
        <fullName evidence="1">Uncharacterized protein</fullName>
    </submittedName>
</protein>
<evidence type="ECO:0000313" key="2">
    <source>
        <dbReference type="Proteomes" id="UP001164286"/>
    </source>
</evidence>
<name>A0AA38HFH1_9TREE</name>
<proteinExistence type="predicted"/>
<gene>
    <name evidence="1" type="ORF">MKK02DRAFT_39359</name>
</gene>
<reference evidence="1" key="1">
    <citation type="journal article" date="2022" name="G3 (Bethesda)">
        <title>High quality genome of the basidiomycete yeast Dioszegia hungarica PDD-24b-2 isolated from cloud water.</title>
        <authorList>
            <person name="Jarrige D."/>
            <person name="Haridas S."/>
            <person name="Bleykasten-Grosshans C."/>
            <person name="Joly M."/>
            <person name="Nadalig T."/>
            <person name="Sancelme M."/>
            <person name="Vuilleumier S."/>
            <person name="Grigoriev I.V."/>
            <person name="Amato P."/>
            <person name="Bringel F."/>
        </authorList>
    </citation>
    <scope>NUCLEOTIDE SEQUENCE</scope>
    <source>
        <strain evidence="1">PDD-24b-2</strain>
    </source>
</reference>
<sequence length="190" mass="21564">MISFQRHLQYFSSSTTSQQITILSALRAGLQLGLDFPVALFLSIGIRVLYGRTLISPVVISSIPPHSHRTQLDTVPLDEKKRSYSARDILALYAQDPKADRGLITSVLDRAHILSFWAIAARPDHMVDAADLKRFRQGGWETDVVERRRGRGDVLPLWRGGPIIVRAHSWFVRRLFGVRVYERSCSWLGL</sequence>
<dbReference type="GeneID" id="77729760"/>
<organism evidence="1 2">
    <name type="scientific">Dioszegia hungarica</name>
    <dbReference type="NCBI Taxonomy" id="4972"/>
    <lineage>
        <taxon>Eukaryota</taxon>
        <taxon>Fungi</taxon>
        <taxon>Dikarya</taxon>
        <taxon>Basidiomycota</taxon>
        <taxon>Agaricomycotina</taxon>
        <taxon>Tremellomycetes</taxon>
        <taxon>Tremellales</taxon>
        <taxon>Bulleribasidiaceae</taxon>
        <taxon>Dioszegia</taxon>
    </lineage>
</organism>
<keyword evidence="2" id="KW-1185">Reference proteome</keyword>
<dbReference type="Proteomes" id="UP001164286">
    <property type="component" value="Unassembled WGS sequence"/>
</dbReference>
<accession>A0AA38HFH1</accession>
<dbReference type="EMBL" id="JAKWFO010000001">
    <property type="protein sequence ID" value="KAI9639082.1"/>
    <property type="molecule type" value="Genomic_DNA"/>
</dbReference>